<dbReference type="SMART" id="SM00774">
    <property type="entry name" value="WRKY"/>
    <property type="match status" value="2"/>
</dbReference>
<evidence type="ECO:0000256" key="3">
    <source>
        <dbReference type="ARBA" id="ARBA00023015"/>
    </source>
</evidence>
<feature type="domain" description="WRKY" evidence="8">
    <location>
        <begin position="140"/>
        <end position="204"/>
    </location>
</feature>
<dbReference type="GO" id="GO:0003700">
    <property type="term" value="F:DNA-binding transcription factor activity"/>
    <property type="evidence" value="ECO:0000318"/>
    <property type="project" value="GO_Central"/>
</dbReference>
<dbReference type="GO" id="GO:0006355">
    <property type="term" value="P:regulation of DNA-templated transcription"/>
    <property type="evidence" value="ECO:0000318"/>
    <property type="project" value="GO_Central"/>
</dbReference>
<dbReference type="FunFam" id="2.20.25.80:FF:000006">
    <property type="entry name" value="WRKY transcription factor"/>
    <property type="match status" value="2"/>
</dbReference>
<evidence type="ECO:0000313" key="10">
    <source>
        <dbReference type="Proteomes" id="UP000036987"/>
    </source>
</evidence>
<evidence type="ECO:0000256" key="2">
    <source>
        <dbReference type="ARBA" id="ARBA00022737"/>
    </source>
</evidence>
<feature type="region of interest" description="Disordered" evidence="7">
    <location>
        <begin position="315"/>
        <end position="353"/>
    </location>
</feature>
<dbReference type="Pfam" id="PF03106">
    <property type="entry name" value="WRKY"/>
    <property type="match status" value="2"/>
</dbReference>
<keyword evidence="6" id="KW-0539">Nucleus</keyword>
<comment type="caution">
    <text evidence="9">The sequence shown here is derived from an EMBL/GenBank/DDBJ whole genome shotgun (WGS) entry which is preliminary data.</text>
</comment>
<reference evidence="10" key="1">
    <citation type="journal article" date="2016" name="Nature">
        <title>The genome of the seagrass Zostera marina reveals angiosperm adaptation to the sea.</title>
        <authorList>
            <person name="Olsen J.L."/>
            <person name="Rouze P."/>
            <person name="Verhelst B."/>
            <person name="Lin Y.-C."/>
            <person name="Bayer T."/>
            <person name="Collen J."/>
            <person name="Dattolo E."/>
            <person name="De Paoli E."/>
            <person name="Dittami S."/>
            <person name="Maumus F."/>
            <person name="Michel G."/>
            <person name="Kersting A."/>
            <person name="Lauritano C."/>
            <person name="Lohaus R."/>
            <person name="Toepel M."/>
            <person name="Tonon T."/>
            <person name="Vanneste K."/>
            <person name="Amirebrahimi M."/>
            <person name="Brakel J."/>
            <person name="Bostroem C."/>
            <person name="Chovatia M."/>
            <person name="Grimwood J."/>
            <person name="Jenkins J.W."/>
            <person name="Jueterbock A."/>
            <person name="Mraz A."/>
            <person name="Stam W.T."/>
            <person name="Tice H."/>
            <person name="Bornberg-Bauer E."/>
            <person name="Green P.J."/>
            <person name="Pearson G.A."/>
            <person name="Procaccini G."/>
            <person name="Duarte C.M."/>
            <person name="Schmutz J."/>
            <person name="Reusch T.B.H."/>
            <person name="Van de Peer Y."/>
        </authorList>
    </citation>
    <scope>NUCLEOTIDE SEQUENCE [LARGE SCALE GENOMIC DNA]</scope>
    <source>
        <strain evidence="10">cv. Finnish</strain>
    </source>
</reference>
<gene>
    <name evidence="9" type="ORF">ZOSMA_8G00120</name>
</gene>
<keyword evidence="10" id="KW-1185">Reference proteome</keyword>
<evidence type="ECO:0000256" key="6">
    <source>
        <dbReference type="ARBA" id="ARBA00023242"/>
    </source>
</evidence>
<evidence type="ECO:0000313" key="9">
    <source>
        <dbReference type="EMBL" id="KMZ56872.1"/>
    </source>
</evidence>
<feature type="domain" description="WRKY" evidence="8">
    <location>
        <begin position="273"/>
        <end position="338"/>
    </location>
</feature>
<dbReference type="Gene3D" id="2.20.25.80">
    <property type="entry name" value="WRKY domain"/>
    <property type="match status" value="2"/>
</dbReference>
<dbReference type="STRING" id="29655.A0A0K9NLB4"/>
<dbReference type="PANTHER" id="PTHR31221">
    <property type="entry name" value="WRKY TRANSCRIPTION FACTOR PROTEIN 1-RELATED"/>
    <property type="match status" value="1"/>
</dbReference>
<accession>A0A0K9NLB4</accession>
<evidence type="ECO:0000256" key="1">
    <source>
        <dbReference type="ARBA" id="ARBA00004123"/>
    </source>
</evidence>
<keyword evidence="5" id="KW-0804">Transcription</keyword>
<dbReference type="GO" id="GO:0000976">
    <property type="term" value="F:transcription cis-regulatory region binding"/>
    <property type="evidence" value="ECO:0000318"/>
    <property type="project" value="GO_Central"/>
</dbReference>
<evidence type="ECO:0000256" key="4">
    <source>
        <dbReference type="ARBA" id="ARBA00023125"/>
    </source>
</evidence>
<proteinExistence type="predicted"/>
<protein>
    <recommendedName>
        <fullName evidence="8">WRKY domain-containing protein</fullName>
    </recommendedName>
</protein>
<dbReference type="SUPFAM" id="SSF118290">
    <property type="entry name" value="WRKY DNA-binding domain"/>
    <property type="match status" value="2"/>
</dbReference>
<dbReference type="AlphaFoldDB" id="A0A0K9NLB4"/>
<name>A0A0K9NLB4_ZOSMR</name>
<evidence type="ECO:0000256" key="5">
    <source>
        <dbReference type="ARBA" id="ARBA00023163"/>
    </source>
</evidence>
<dbReference type="InterPro" id="IPR003657">
    <property type="entry name" value="WRKY_dom"/>
</dbReference>
<dbReference type="PROSITE" id="PS50811">
    <property type="entry name" value="WRKY"/>
    <property type="match status" value="2"/>
</dbReference>
<comment type="subcellular location">
    <subcellularLocation>
        <location evidence="1">Nucleus</location>
    </subcellularLocation>
</comment>
<keyword evidence="3" id="KW-0805">Transcription regulation</keyword>
<evidence type="ECO:0000256" key="7">
    <source>
        <dbReference type="SAM" id="MobiDB-lite"/>
    </source>
</evidence>
<evidence type="ECO:0000259" key="8">
    <source>
        <dbReference type="PROSITE" id="PS50811"/>
    </source>
</evidence>
<dbReference type="InterPro" id="IPR044810">
    <property type="entry name" value="WRKY_plant"/>
</dbReference>
<keyword evidence="2" id="KW-0677">Repeat</keyword>
<dbReference type="EMBL" id="LFYR01002110">
    <property type="protein sequence ID" value="KMZ56872.1"/>
    <property type="molecule type" value="Genomic_DNA"/>
</dbReference>
<keyword evidence="4" id="KW-0238">DNA-binding</keyword>
<sequence>MEGQKVEDEIVVVKPVASRPYSNFRLFSAASDAVVAPQSDDTINTIPKTLVKIRQPLSNCSQLVQVSDDVSDNTEIWCSTDDTGIGSQSSWVIHKPVAKHVSRPSLTFGSENFNTCIQLPNRVPGMAVATKISISRVNSGGDRVSYDGYNWRKYGQKQVRGSEYPRSYYKCTQSNCMMKKKVERSVDGKIAEIVYSGEHNHPKPQPPKNLRVSAPSTSLGKEAEVAAITDNNKKKNSELRFDHQDQQPLCKQRRIEETPAGIINSVGMQKPTLESDASGDGFRWRKYGQKVVKGNPFPRSYYRCTNTDCNVRKHVERSSDNPSSVVTTYEGKHNHAPTVNRVPYAPDSFSKLK</sequence>
<dbReference type="InterPro" id="IPR036576">
    <property type="entry name" value="WRKY_dom_sf"/>
</dbReference>
<dbReference type="OrthoDB" id="783645at2759"/>
<dbReference type="Proteomes" id="UP000036987">
    <property type="component" value="Unassembled WGS sequence"/>
</dbReference>
<dbReference type="GO" id="GO:0005634">
    <property type="term" value="C:nucleus"/>
    <property type="evidence" value="ECO:0000318"/>
    <property type="project" value="GO_Central"/>
</dbReference>
<dbReference type="OMA" id="HNHDMPL"/>
<dbReference type="PANTHER" id="PTHR31221:SF90">
    <property type="entry name" value="WRKY TRANSCRIPTION FACTOR 44"/>
    <property type="match status" value="1"/>
</dbReference>
<organism evidence="9 10">
    <name type="scientific">Zostera marina</name>
    <name type="common">Eelgrass</name>
    <dbReference type="NCBI Taxonomy" id="29655"/>
    <lineage>
        <taxon>Eukaryota</taxon>
        <taxon>Viridiplantae</taxon>
        <taxon>Streptophyta</taxon>
        <taxon>Embryophyta</taxon>
        <taxon>Tracheophyta</taxon>
        <taxon>Spermatophyta</taxon>
        <taxon>Magnoliopsida</taxon>
        <taxon>Liliopsida</taxon>
        <taxon>Zosteraceae</taxon>
        <taxon>Zostera</taxon>
    </lineage>
</organism>